<dbReference type="Proteomes" id="UP001156905">
    <property type="component" value="Unassembled WGS sequence"/>
</dbReference>
<reference evidence="3" key="1">
    <citation type="journal article" date="2019" name="Int. J. Syst. Evol. Microbiol.">
        <title>The Global Catalogue of Microorganisms (GCM) 10K type strain sequencing project: providing services to taxonomists for standard genome sequencing and annotation.</title>
        <authorList>
            <consortium name="The Broad Institute Genomics Platform"/>
            <consortium name="The Broad Institute Genome Sequencing Center for Infectious Disease"/>
            <person name="Wu L."/>
            <person name="Ma J."/>
        </authorList>
    </citation>
    <scope>NUCLEOTIDE SEQUENCE [LARGE SCALE GENOMIC DNA]</scope>
    <source>
        <strain evidence="3">NBRC 102520</strain>
    </source>
</reference>
<name>A0ABQ6AVY1_9BRAD</name>
<proteinExistence type="predicted"/>
<sequence length="102" mass="11614">MRLWGCKRDAAMNASSIVAPNRHGVRQRILQCPDRPAMTIMPNMVVEPIKRYDRVRRVTEIHGRLPRRNRSAQSDGPLPDLKESVGLGRPKAESSIRVQRFG</sequence>
<gene>
    <name evidence="2" type="ORF">GCM10007857_24170</name>
</gene>
<accession>A0ABQ6AVY1</accession>
<comment type="caution">
    <text evidence="2">The sequence shown here is derived from an EMBL/GenBank/DDBJ whole genome shotgun (WGS) entry which is preliminary data.</text>
</comment>
<evidence type="ECO:0000313" key="3">
    <source>
        <dbReference type="Proteomes" id="UP001156905"/>
    </source>
</evidence>
<keyword evidence="3" id="KW-1185">Reference proteome</keyword>
<organism evidence="2 3">
    <name type="scientific">Bradyrhizobium iriomotense</name>
    <dbReference type="NCBI Taxonomy" id="441950"/>
    <lineage>
        <taxon>Bacteria</taxon>
        <taxon>Pseudomonadati</taxon>
        <taxon>Pseudomonadota</taxon>
        <taxon>Alphaproteobacteria</taxon>
        <taxon>Hyphomicrobiales</taxon>
        <taxon>Nitrobacteraceae</taxon>
        <taxon>Bradyrhizobium</taxon>
    </lineage>
</organism>
<protein>
    <submittedName>
        <fullName evidence="2">Uncharacterized protein</fullName>
    </submittedName>
</protein>
<feature type="region of interest" description="Disordered" evidence="1">
    <location>
        <begin position="63"/>
        <end position="102"/>
    </location>
</feature>
<evidence type="ECO:0000313" key="2">
    <source>
        <dbReference type="EMBL" id="GLR85706.1"/>
    </source>
</evidence>
<evidence type="ECO:0000256" key="1">
    <source>
        <dbReference type="SAM" id="MobiDB-lite"/>
    </source>
</evidence>
<dbReference type="EMBL" id="BSOW01000007">
    <property type="protein sequence ID" value="GLR85706.1"/>
    <property type="molecule type" value="Genomic_DNA"/>
</dbReference>